<dbReference type="Proteomes" id="UP000299102">
    <property type="component" value="Unassembled WGS sequence"/>
</dbReference>
<comment type="caution">
    <text evidence="1">The sequence shown here is derived from an EMBL/GenBank/DDBJ whole genome shotgun (WGS) entry which is preliminary data.</text>
</comment>
<dbReference type="AlphaFoldDB" id="A0A4C1ZI27"/>
<proteinExistence type="predicted"/>
<organism evidence="1 2">
    <name type="scientific">Eumeta variegata</name>
    <name type="common">Bagworm moth</name>
    <name type="synonym">Eumeta japonica</name>
    <dbReference type="NCBI Taxonomy" id="151549"/>
    <lineage>
        <taxon>Eukaryota</taxon>
        <taxon>Metazoa</taxon>
        <taxon>Ecdysozoa</taxon>
        <taxon>Arthropoda</taxon>
        <taxon>Hexapoda</taxon>
        <taxon>Insecta</taxon>
        <taxon>Pterygota</taxon>
        <taxon>Neoptera</taxon>
        <taxon>Endopterygota</taxon>
        <taxon>Lepidoptera</taxon>
        <taxon>Glossata</taxon>
        <taxon>Ditrysia</taxon>
        <taxon>Tineoidea</taxon>
        <taxon>Psychidae</taxon>
        <taxon>Oiketicinae</taxon>
        <taxon>Eumeta</taxon>
    </lineage>
</organism>
<evidence type="ECO:0000313" key="1">
    <source>
        <dbReference type="EMBL" id="GBP88491.1"/>
    </source>
</evidence>
<reference evidence="1 2" key="1">
    <citation type="journal article" date="2019" name="Commun. Biol.">
        <title>The bagworm genome reveals a unique fibroin gene that provides high tensile strength.</title>
        <authorList>
            <person name="Kono N."/>
            <person name="Nakamura H."/>
            <person name="Ohtoshi R."/>
            <person name="Tomita M."/>
            <person name="Numata K."/>
            <person name="Arakawa K."/>
        </authorList>
    </citation>
    <scope>NUCLEOTIDE SEQUENCE [LARGE SCALE GENOMIC DNA]</scope>
</reference>
<accession>A0A4C1ZI27</accession>
<dbReference type="EMBL" id="BGZK01001938">
    <property type="protein sequence ID" value="GBP88491.1"/>
    <property type="molecule type" value="Genomic_DNA"/>
</dbReference>
<name>A0A4C1ZI27_EUMVA</name>
<protein>
    <submittedName>
        <fullName evidence="1">Uncharacterized protein</fullName>
    </submittedName>
</protein>
<keyword evidence="2" id="KW-1185">Reference proteome</keyword>
<gene>
    <name evidence="1" type="ORF">EVAR_63939_1</name>
</gene>
<evidence type="ECO:0000313" key="2">
    <source>
        <dbReference type="Proteomes" id="UP000299102"/>
    </source>
</evidence>
<sequence>MVVLMVFQQTLLSAFRPRWTSLLETALLPQHDHLATKILVRGAFPNRTVCLRHRLSVSPTATEPEARSAFFGHIPPSAASHIPGTPLLPPLSTNPRSVTCLPPAWRTLAVLLVAVAPVPRASLRPAHPRAS</sequence>